<feature type="compositionally biased region" description="Basic and acidic residues" evidence="1">
    <location>
        <begin position="63"/>
        <end position="85"/>
    </location>
</feature>
<proteinExistence type="predicted"/>
<protein>
    <submittedName>
        <fullName evidence="2">Uncharacterized protein</fullName>
    </submittedName>
</protein>
<sequence length="85" mass="9893">MSEDKKLTQEELDQQNFNPDNLMINMGGKQVPFSSINKPHHVVIDPKQHKPQVDPNSFPDIEPEAKAREQKLEEERSNLREKKDT</sequence>
<keyword evidence="3" id="KW-1185">Reference proteome</keyword>
<feature type="region of interest" description="Disordered" evidence="1">
    <location>
        <begin position="1"/>
        <end position="85"/>
    </location>
</feature>
<dbReference type="OrthoDB" id="4082192at2759"/>
<evidence type="ECO:0000313" key="3">
    <source>
        <dbReference type="Proteomes" id="UP000054251"/>
    </source>
</evidence>
<dbReference type="RefSeq" id="XP_015467282.1">
    <property type="nucleotide sequence ID" value="XM_015611888.1"/>
</dbReference>
<name>A0A0V1PYJ1_9ASCO</name>
<accession>A0A0V1PYJ1</accession>
<gene>
    <name evidence="2" type="ORF">AC631_03059</name>
</gene>
<evidence type="ECO:0000256" key="1">
    <source>
        <dbReference type="SAM" id="MobiDB-lite"/>
    </source>
</evidence>
<dbReference type="AlphaFoldDB" id="A0A0V1PYJ1"/>
<reference evidence="2 3" key="1">
    <citation type="submission" date="2015-11" db="EMBL/GenBank/DDBJ databases">
        <title>The genome of Debaryomyces fabryi.</title>
        <authorList>
            <person name="Tafer H."/>
            <person name="Lopandic K."/>
        </authorList>
    </citation>
    <scope>NUCLEOTIDE SEQUENCE [LARGE SCALE GENOMIC DNA]</scope>
    <source>
        <strain evidence="2 3">CBS 789</strain>
    </source>
</reference>
<dbReference type="EMBL" id="LMYN01000061">
    <property type="protein sequence ID" value="KSA01180.1"/>
    <property type="molecule type" value="Genomic_DNA"/>
</dbReference>
<comment type="caution">
    <text evidence="2">The sequence shown here is derived from an EMBL/GenBank/DDBJ whole genome shotgun (WGS) entry which is preliminary data.</text>
</comment>
<dbReference type="GeneID" id="26840068"/>
<evidence type="ECO:0000313" key="2">
    <source>
        <dbReference type="EMBL" id="KSA01180.1"/>
    </source>
</evidence>
<organism evidence="2 3">
    <name type="scientific">Debaryomyces fabryi</name>
    <dbReference type="NCBI Taxonomy" id="58627"/>
    <lineage>
        <taxon>Eukaryota</taxon>
        <taxon>Fungi</taxon>
        <taxon>Dikarya</taxon>
        <taxon>Ascomycota</taxon>
        <taxon>Saccharomycotina</taxon>
        <taxon>Pichiomycetes</taxon>
        <taxon>Debaryomycetaceae</taxon>
        <taxon>Debaryomyces</taxon>
    </lineage>
</organism>
<dbReference type="Proteomes" id="UP000054251">
    <property type="component" value="Unassembled WGS sequence"/>
</dbReference>
<feature type="compositionally biased region" description="Basic and acidic residues" evidence="1">
    <location>
        <begin position="42"/>
        <end position="52"/>
    </location>
</feature>